<name>A0A7X6BMV7_9CAUL</name>
<keyword evidence="8" id="KW-0016">Alginate biosynthesis</keyword>
<evidence type="ECO:0000256" key="3">
    <source>
        <dbReference type="ARBA" id="ARBA00010323"/>
    </source>
</evidence>
<dbReference type="GO" id="GO:0016746">
    <property type="term" value="F:acyltransferase activity"/>
    <property type="evidence" value="ECO:0007669"/>
    <property type="project" value="UniProtKB-KW"/>
</dbReference>
<comment type="pathway">
    <text evidence="2">Glycan biosynthesis; alginate biosynthesis.</text>
</comment>
<evidence type="ECO:0000256" key="6">
    <source>
        <dbReference type="ARBA" id="ARBA00022679"/>
    </source>
</evidence>
<reference evidence="15 16" key="1">
    <citation type="submission" date="2020-03" db="EMBL/GenBank/DDBJ databases">
        <title>Genomic Encyclopedia of Type Strains, Phase IV (KMG-IV): sequencing the most valuable type-strain genomes for metagenomic binning, comparative biology and taxonomic classification.</title>
        <authorList>
            <person name="Goeker M."/>
        </authorList>
    </citation>
    <scope>NUCLEOTIDE SEQUENCE [LARGE SCALE GENOMIC DNA]</scope>
    <source>
        <strain evidence="15 16">DSM 4736</strain>
    </source>
</reference>
<dbReference type="PIRSF" id="PIRSF016636">
    <property type="entry name" value="AlgI_DltB"/>
    <property type="match status" value="1"/>
</dbReference>
<evidence type="ECO:0000256" key="7">
    <source>
        <dbReference type="ARBA" id="ARBA00022692"/>
    </source>
</evidence>
<keyword evidence="10 13" id="KW-0472">Membrane</keyword>
<feature type="transmembrane region" description="Helical" evidence="14">
    <location>
        <begin position="64"/>
        <end position="83"/>
    </location>
</feature>
<keyword evidence="9 14" id="KW-1133">Transmembrane helix</keyword>
<feature type="transmembrane region" description="Helical" evidence="14">
    <location>
        <begin position="12"/>
        <end position="29"/>
    </location>
</feature>
<feature type="transmembrane region" description="Helical" evidence="14">
    <location>
        <begin position="458"/>
        <end position="477"/>
    </location>
</feature>
<evidence type="ECO:0000256" key="12">
    <source>
        <dbReference type="ARBA" id="ARBA00031030"/>
    </source>
</evidence>
<organism evidence="15 16">
    <name type="scientific">Brevundimonas alba</name>
    <dbReference type="NCBI Taxonomy" id="74314"/>
    <lineage>
        <taxon>Bacteria</taxon>
        <taxon>Pseudomonadati</taxon>
        <taxon>Pseudomonadota</taxon>
        <taxon>Alphaproteobacteria</taxon>
        <taxon>Caulobacterales</taxon>
        <taxon>Caulobacteraceae</taxon>
        <taxon>Brevundimonas</taxon>
    </lineage>
</organism>
<accession>A0A7X6BMV7</accession>
<evidence type="ECO:0000256" key="13">
    <source>
        <dbReference type="PIRNR" id="PIRNR016636"/>
    </source>
</evidence>
<dbReference type="PANTHER" id="PTHR13285:SF23">
    <property type="entry name" value="TEICHOIC ACID D-ALANYLTRANSFERASE"/>
    <property type="match status" value="1"/>
</dbReference>
<dbReference type="GO" id="GO:0005886">
    <property type="term" value="C:plasma membrane"/>
    <property type="evidence" value="ECO:0007669"/>
    <property type="project" value="UniProtKB-SubCell"/>
</dbReference>
<evidence type="ECO:0000256" key="1">
    <source>
        <dbReference type="ARBA" id="ARBA00004651"/>
    </source>
</evidence>
<comment type="subcellular location">
    <subcellularLocation>
        <location evidence="1">Cell membrane</location>
        <topology evidence="1">Multi-pass membrane protein</topology>
    </subcellularLocation>
</comment>
<keyword evidence="7 14" id="KW-0812">Transmembrane</keyword>
<keyword evidence="6 13" id="KW-0808">Transferase</keyword>
<dbReference type="EMBL" id="JAATJM010000001">
    <property type="protein sequence ID" value="NJC39831.1"/>
    <property type="molecule type" value="Genomic_DNA"/>
</dbReference>
<feature type="transmembrane region" description="Helical" evidence="14">
    <location>
        <begin position="311"/>
        <end position="329"/>
    </location>
</feature>
<dbReference type="Pfam" id="PF03062">
    <property type="entry name" value="MBOAT"/>
    <property type="match status" value="1"/>
</dbReference>
<feature type="transmembrane region" description="Helical" evidence="14">
    <location>
        <begin position="35"/>
        <end position="52"/>
    </location>
</feature>
<evidence type="ECO:0000256" key="14">
    <source>
        <dbReference type="SAM" id="Phobius"/>
    </source>
</evidence>
<keyword evidence="5 13" id="KW-1003">Cell membrane</keyword>
<comment type="caution">
    <text evidence="15">The sequence shown here is derived from an EMBL/GenBank/DDBJ whole genome shotgun (WGS) entry which is preliminary data.</text>
</comment>
<dbReference type="InterPro" id="IPR004299">
    <property type="entry name" value="MBOAT_fam"/>
</dbReference>
<evidence type="ECO:0000256" key="4">
    <source>
        <dbReference type="ARBA" id="ARBA00016084"/>
    </source>
</evidence>
<dbReference type="Proteomes" id="UP000587415">
    <property type="component" value="Unassembled WGS sequence"/>
</dbReference>
<feature type="transmembrane region" description="Helical" evidence="14">
    <location>
        <begin position="287"/>
        <end position="305"/>
    </location>
</feature>
<dbReference type="InterPro" id="IPR024194">
    <property type="entry name" value="Ac/AlaTfrase_AlgI/DltB"/>
</dbReference>
<keyword evidence="11 13" id="KW-0012">Acyltransferase</keyword>
<dbReference type="GO" id="GO:0042121">
    <property type="term" value="P:alginic acid biosynthetic process"/>
    <property type="evidence" value="ECO:0007669"/>
    <property type="project" value="UniProtKB-KW"/>
</dbReference>
<feature type="transmembrane region" description="Helical" evidence="14">
    <location>
        <begin position="350"/>
        <end position="370"/>
    </location>
</feature>
<dbReference type="PANTHER" id="PTHR13285">
    <property type="entry name" value="ACYLTRANSFERASE"/>
    <property type="match status" value="1"/>
</dbReference>
<feature type="transmembrane region" description="Helical" evidence="14">
    <location>
        <begin position="421"/>
        <end position="446"/>
    </location>
</feature>
<sequence length="490" mass="52388">MALFAVACRWRPGLAPWVLVAASLLFCLAAGPRSLMFVALSILGNFAAMAAIRRMTPGSSARRLATAAAIVANLAPLVVFKLAQQVMPLALPLGLAFYTLQQITFLIDGQKLGAERLGLLRFAAWGSFFGQLPAGPIGAWPRMAPQFARLGQTLPAAADVARGAALVLAGVVKKTWLADPMARKVDAVLTAADLGAVTPLEAWTAAWGFMLQLYLDFSAYSDIAIGVGLCFGLLLPINFDSPLKATTPGQYVMRWHMSLMAFVRDYVFEPVFRVARKLPINPTSRRYGIAWAIATLIAYLVVAAWHTAAPLPLFQGFCVALLIILLQFLRQTARGAPRTVGPVEHAARRLAGHALILGGVAVIALLLRAGSGDQLARLTLALMDIHGATQLGADMARAAFTGAAGWPELYPNARLPGPRTLAMLAVVTTIVLTCPNTMQIFGMAGAGGVTARLRWRPTLRWGVLTAILLALALIGVTRPVEQYGFIYAQF</sequence>
<dbReference type="AlphaFoldDB" id="A0A7X6BMV7"/>
<dbReference type="InterPro" id="IPR051085">
    <property type="entry name" value="MB_O-acyltransferase"/>
</dbReference>
<evidence type="ECO:0000256" key="10">
    <source>
        <dbReference type="ARBA" id="ARBA00023136"/>
    </source>
</evidence>
<evidence type="ECO:0000256" key="9">
    <source>
        <dbReference type="ARBA" id="ARBA00022989"/>
    </source>
</evidence>
<evidence type="ECO:0000313" key="16">
    <source>
        <dbReference type="Proteomes" id="UP000587415"/>
    </source>
</evidence>
<gene>
    <name evidence="15" type="ORF">GGQ87_000089</name>
</gene>
<feature type="transmembrane region" description="Helical" evidence="14">
    <location>
        <begin position="219"/>
        <end position="239"/>
    </location>
</feature>
<evidence type="ECO:0000256" key="2">
    <source>
        <dbReference type="ARBA" id="ARBA00005182"/>
    </source>
</evidence>
<keyword evidence="16" id="KW-1185">Reference proteome</keyword>
<evidence type="ECO:0000256" key="5">
    <source>
        <dbReference type="ARBA" id="ARBA00022475"/>
    </source>
</evidence>
<protein>
    <recommendedName>
        <fullName evidence="4">Probable alginate O-acetylase AlgI</fullName>
    </recommendedName>
    <alternativeName>
        <fullName evidence="12">Alginate biosynthesis protein AlgI</fullName>
    </alternativeName>
</protein>
<comment type="similarity">
    <text evidence="3 13">Belongs to the membrane-bound acyltransferase family.</text>
</comment>
<dbReference type="RefSeq" id="WP_168044768.1">
    <property type="nucleotide sequence ID" value="NZ_JAATJM010000001.1"/>
</dbReference>
<evidence type="ECO:0000313" key="15">
    <source>
        <dbReference type="EMBL" id="NJC39831.1"/>
    </source>
</evidence>
<proteinExistence type="inferred from homology"/>
<evidence type="ECO:0000256" key="11">
    <source>
        <dbReference type="ARBA" id="ARBA00023315"/>
    </source>
</evidence>
<evidence type="ECO:0000256" key="8">
    <source>
        <dbReference type="ARBA" id="ARBA00022841"/>
    </source>
</evidence>